<dbReference type="InterPro" id="IPR053157">
    <property type="entry name" value="Sterol_Uptake_Regulator"/>
</dbReference>
<protein>
    <recommendedName>
        <fullName evidence="3">Zn(2)-C6 fungal-type domain-containing protein</fullName>
    </recommendedName>
</protein>
<dbReference type="GO" id="GO:0001228">
    <property type="term" value="F:DNA-binding transcription activator activity, RNA polymerase II-specific"/>
    <property type="evidence" value="ECO:0007669"/>
    <property type="project" value="TreeGrafter"/>
</dbReference>
<evidence type="ECO:0000256" key="1">
    <source>
        <dbReference type="ARBA" id="ARBA00023242"/>
    </source>
</evidence>
<proteinExistence type="predicted"/>
<feature type="domain" description="Zn(2)-C6 fungal-type" evidence="3">
    <location>
        <begin position="11"/>
        <end position="41"/>
    </location>
</feature>
<reference evidence="5" key="1">
    <citation type="journal article" date="2023" name="Mol. Phylogenet. Evol.">
        <title>Genome-scale phylogeny and comparative genomics of the fungal order Sordariales.</title>
        <authorList>
            <person name="Hensen N."/>
            <person name="Bonometti L."/>
            <person name="Westerberg I."/>
            <person name="Brannstrom I.O."/>
            <person name="Guillou S."/>
            <person name="Cros-Aarteil S."/>
            <person name="Calhoun S."/>
            <person name="Haridas S."/>
            <person name="Kuo A."/>
            <person name="Mondo S."/>
            <person name="Pangilinan J."/>
            <person name="Riley R."/>
            <person name="LaButti K."/>
            <person name="Andreopoulos B."/>
            <person name="Lipzen A."/>
            <person name="Chen C."/>
            <person name="Yan M."/>
            <person name="Daum C."/>
            <person name="Ng V."/>
            <person name="Clum A."/>
            <person name="Steindorff A."/>
            <person name="Ohm R.A."/>
            <person name="Martin F."/>
            <person name="Silar P."/>
            <person name="Natvig D.O."/>
            <person name="Lalanne C."/>
            <person name="Gautier V."/>
            <person name="Ament-Velasquez S.L."/>
            <person name="Kruys A."/>
            <person name="Hutchinson M.I."/>
            <person name="Powell A.J."/>
            <person name="Barry K."/>
            <person name="Miller A.N."/>
            <person name="Grigoriev I.V."/>
            <person name="Debuchy R."/>
            <person name="Gladieux P."/>
            <person name="Hiltunen Thoren M."/>
            <person name="Johannesson H."/>
        </authorList>
    </citation>
    <scope>NUCLEOTIDE SEQUENCE [LARGE SCALE GENOMIC DNA]</scope>
    <source>
        <strain evidence="5">CBS 340.73</strain>
    </source>
</reference>
<gene>
    <name evidence="4" type="ORF">QBC46DRAFT_462621</name>
</gene>
<dbReference type="CDD" id="cd00067">
    <property type="entry name" value="GAL4"/>
    <property type="match status" value="1"/>
</dbReference>
<dbReference type="GO" id="GO:0008270">
    <property type="term" value="F:zinc ion binding"/>
    <property type="evidence" value="ECO:0007669"/>
    <property type="project" value="InterPro"/>
</dbReference>
<dbReference type="Pfam" id="PF00172">
    <property type="entry name" value="Zn_clus"/>
    <property type="match status" value="1"/>
</dbReference>
<evidence type="ECO:0000313" key="4">
    <source>
        <dbReference type="EMBL" id="KAK3934434.1"/>
    </source>
</evidence>
<feature type="compositionally biased region" description="Low complexity" evidence="2">
    <location>
        <begin position="57"/>
        <end position="75"/>
    </location>
</feature>
<keyword evidence="1" id="KW-0539">Nucleus</keyword>
<name>A0AAN6MW65_9PEZI</name>
<dbReference type="PANTHER" id="PTHR47784:SF4">
    <property type="entry name" value="ZN(II)2CYS6 TRANSCRIPTION FACTOR (EUROFUNG)"/>
    <property type="match status" value="1"/>
</dbReference>
<dbReference type="Proteomes" id="UP001303473">
    <property type="component" value="Unassembled WGS sequence"/>
</dbReference>
<keyword evidence="5" id="KW-1185">Reference proteome</keyword>
<dbReference type="InterPro" id="IPR001138">
    <property type="entry name" value="Zn2Cys6_DnaBD"/>
</dbReference>
<dbReference type="InterPro" id="IPR021858">
    <property type="entry name" value="Fun_TF"/>
</dbReference>
<dbReference type="SUPFAM" id="SSF57701">
    <property type="entry name" value="Zn2/Cys6 DNA-binding domain"/>
    <property type="match status" value="1"/>
</dbReference>
<organism evidence="4 5">
    <name type="scientific">Diplogelasinospora grovesii</name>
    <dbReference type="NCBI Taxonomy" id="303347"/>
    <lineage>
        <taxon>Eukaryota</taxon>
        <taxon>Fungi</taxon>
        <taxon>Dikarya</taxon>
        <taxon>Ascomycota</taxon>
        <taxon>Pezizomycotina</taxon>
        <taxon>Sordariomycetes</taxon>
        <taxon>Sordariomycetidae</taxon>
        <taxon>Sordariales</taxon>
        <taxon>Diplogelasinosporaceae</taxon>
        <taxon>Diplogelasinospora</taxon>
    </lineage>
</organism>
<feature type="region of interest" description="Disordered" evidence="2">
    <location>
        <begin position="47"/>
        <end position="80"/>
    </location>
</feature>
<evidence type="ECO:0000259" key="3">
    <source>
        <dbReference type="PROSITE" id="PS50048"/>
    </source>
</evidence>
<accession>A0AAN6MW65</accession>
<evidence type="ECO:0000313" key="5">
    <source>
        <dbReference type="Proteomes" id="UP001303473"/>
    </source>
</evidence>
<dbReference type="InterPro" id="IPR036864">
    <property type="entry name" value="Zn2-C6_fun-type_DNA-bd_sf"/>
</dbReference>
<dbReference type="PROSITE" id="PS50048">
    <property type="entry name" value="ZN2_CY6_FUNGAL_2"/>
    <property type="match status" value="1"/>
</dbReference>
<dbReference type="PANTHER" id="PTHR47784">
    <property type="entry name" value="STEROL UPTAKE CONTROL PROTEIN 2"/>
    <property type="match status" value="1"/>
</dbReference>
<comment type="caution">
    <text evidence="4">The sequence shown here is derived from an EMBL/GenBank/DDBJ whole genome shotgun (WGS) entry which is preliminary data.</text>
</comment>
<evidence type="ECO:0000256" key="2">
    <source>
        <dbReference type="SAM" id="MobiDB-lite"/>
    </source>
</evidence>
<dbReference type="Pfam" id="PF11951">
    <property type="entry name" value="Fungal_trans_2"/>
    <property type="match status" value="1"/>
</dbReference>
<dbReference type="Gene3D" id="4.10.240.10">
    <property type="entry name" value="Zn(2)-C6 fungal-type DNA-binding domain"/>
    <property type="match status" value="1"/>
</dbReference>
<dbReference type="AlphaFoldDB" id="A0AAN6MW65"/>
<dbReference type="SMART" id="SM00066">
    <property type="entry name" value="GAL4"/>
    <property type="match status" value="1"/>
</dbReference>
<dbReference type="PROSITE" id="PS00463">
    <property type="entry name" value="ZN2_CY6_FUNGAL_1"/>
    <property type="match status" value="1"/>
</dbReference>
<dbReference type="EMBL" id="MU853991">
    <property type="protein sequence ID" value="KAK3934434.1"/>
    <property type="molecule type" value="Genomic_DNA"/>
</dbReference>
<sequence>MRRAHRKSRYGCRECKQRHIKCDESRPCCVNCSTLGRRCSYLTTAVSTSKPPLGRHPPGSSPESAPSSSLPSPRSEAGPVISLSPQQQLTGQVFSLQHLELLHHFETDMAEAMAVGEPLVNSDFLKVTVRQAFSTPYLLDQLLALSAAHMSVLRPDRQQFYRDQATQLQTRALGSFNAVRAEVSDDNCLGMFLFSTFLGHHAIFEIHSSRGDLQTLLDKFVVCLGLHRGIRAIAGQAWPMIQAQIQPLTSAGFGIDPAVFSGDNGTVVNECAGLMELLSAAELSSSSIQACRQAAKALQSALHIQRTPGASPSRRVNAALAWPVLVPVDFVNLLDQRCPEALVILAFYAVLLHNARDYWAFGDTGEILLRSITDHLGPYWAKWLAWPNEVLGIMAEART</sequence>